<dbReference type="AlphaFoldDB" id="A0A177UGW5"/>
<feature type="compositionally biased region" description="Basic and acidic residues" evidence="1">
    <location>
        <begin position="76"/>
        <end position="85"/>
    </location>
</feature>
<comment type="caution">
    <text evidence="2">The sequence shown here is derived from an EMBL/GenBank/DDBJ whole genome shotgun (WGS) entry which is preliminary data.</text>
</comment>
<reference evidence="2" key="1">
    <citation type="submission" date="2016-04" db="EMBL/GenBank/DDBJ databases">
        <authorList>
            <person name="Nguyen H.D."/>
            <person name="Kesanakurti P."/>
            <person name="Cullis J."/>
            <person name="Levesque C.A."/>
            <person name="Hambleton S."/>
        </authorList>
    </citation>
    <scope>NUCLEOTIDE SEQUENCE</scope>
    <source>
        <strain evidence="2">DAOMC 238032</strain>
    </source>
</reference>
<gene>
    <name evidence="2" type="ORF">A4X03_0g3135</name>
</gene>
<accession>A0A177UGW5</accession>
<protein>
    <submittedName>
        <fullName evidence="2">Uncharacterized protein</fullName>
    </submittedName>
</protein>
<feature type="compositionally biased region" description="Basic and acidic residues" evidence="1">
    <location>
        <begin position="545"/>
        <end position="573"/>
    </location>
</feature>
<evidence type="ECO:0000313" key="2">
    <source>
        <dbReference type="EMBL" id="KAE8261580.1"/>
    </source>
</evidence>
<feature type="compositionally biased region" description="Polar residues" evidence="1">
    <location>
        <begin position="7"/>
        <end position="16"/>
    </location>
</feature>
<organism evidence="2 3">
    <name type="scientific">Tilletia caries</name>
    <name type="common">wheat bunt fungus</name>
    <dbReference type="NCBI Taxonomy" id="13290"/>
    <lineage>
        <taxon>Eukaryota</taxon>
        <taxon>Fungi</taxon>
        <taxon>Dikarya</taxon>
        <taxon>Basidiomycota</taxon>
        <taxon>Ustilaginomycotina</taxon>
        <taxon>Exobasidiomycetes</taxon>
        <taxon>Tilletiales</taxon>
        <taxon>Tilletiaceae</taxon>
        <taxon>Tilletia</taxon>
    </lineage>
</organism>
<sequence length="573" mass="60319">MPRAESSAGSTCSSLGPQPESVPALPAKFANPALYDVLKQRCSLPPSLVKDIRSLAADPTLGSALRERERLWETQSLRDSDRGRDIAQPGCASVSTSAVSNEDGVAQQHAPAGVAGTEAAENFLRVSEEEDEGQALSNKRRKLSQIVHTAAAISTPGQTLSEHDSGGRGRPSEGSGPASLLSIGPSPSLQARLSSFDASLPTAFRLSTARSHPFASGRISHGEGAIIQPTETRKIISCSHSLESGHLIRSNRSDDASEPQERLVVRLSVSSMHASGGRRKAVPSSKSDPDTGGQTAVRDGALSPLVNQEVEVLASMSLAALGDAIVCPTRRLPVSLPSNSTDAGGGAELNFIAASGRVYLPPDASDAERRASLRISHGSGIIPSTSETLAKDIGDMRLCDLPDLRAGQDLFLLHCGSCTHLLTVCQICLHTASDPPTSTYPRTISLPHAALRNPMVVLLGGADVRPYSKKRQAPASRGSDEEQETETAPTTTSPLQGVGEEALVCCAGCWRECGGDVEALGTDNGSTADSQRSKKSSAARKAKGKAAETRAKLKISHTEREHEDERWDALPIR</sequence>
<feature type="region of interest" description="Disordered" evidence="1">
    <location>
        <begin position="1"/>
        <end position="25"/>
    </location>
</feature>
<reference evidence="2" key="2">
    <citation type="journal article" date="2019" name="IMA Fungus">
        <title>Genome sequencing and comparison of five Tilletia species to identify candidate genes for the detection of regulated species infecting wheat.</title>
        <authorList>
            <person name="Nguyen H.D.T."/>
            <person name="Sultana T."/>
            <person name="Kesanakurti P."/>
            <person name="Hambleton S."/>
        </authorList>
    </citation>
    <scope>NUCLEOTIDE SEQUENCE</scope>
    <source>
        <strain evidence="2">DAOMC 238032</strain>
    </source>
</reference>
<dbReference type="InterPro" id="IPR022042">
    <property type="entry name" value="snRNA-activating_su3"/>
</dbReference>
<feature type="region of interest" description="Disordered" evidence="1">
    <location>
        <begin position="520"/>
        <end position="573"/>
    </location>
</feature>
<dbReference type="Pfam" id="PF12251">
    <property type="entry name" value="SNAPC3"/>
    <property type="match status" value="1"/>
</dbReference>
<feature type="region of interest" description="Disordered" evidence="1">
    <location>
        <begin position="76"/>
        <end position="114"/>
    </location>
</feature>
<feature type="compositionally biased region" description="Basic and acidic residues" evidence="1">
    <location>
        <begin position="161"/>
        <end position="171"/>
    </location>
</feature>
<evidence type="ECO:0000313" key="3">
    <source>
        <dbReference type="Proteomes" id="UP000077671"/>
    </source>
</evidence>
<feature type="region of interest" description="Disordered" evidence="1">
    <location>
        <begin position="268"/>
        <end position="300"/>
    </location>
</feature>
<proteinExistence type="predicted"/>
<feature type="region of interest" description="Disordered" evidence="1">
    <location>
        <begin position="150"/>
        <end position="186"/>
    </location>
</feature>
<evidence type="ECO:0000256" key="1">
    <source>
        <dbReference type="SAM" id="MobiDB-lite"/>
    </source>
</evidence>
<feature type="region of interest" description="Disordered" evidence="1">
    <location>
        <begin position="467"/>
        <end position="495"/>
    </location>
</feature>
<dbReference type="Proteomes" id="UP000077671">
    <property type="component" value="Unassembled WGS sequence"/>
</dbReference>
<feature type="compositionally biased region" description="Basic residues" evidence="1">
    <location>
        <begin position="533"/>
        <end position="544"/>
    </location>
</feature>
<dbReference type="EMBL" id="LWDD02000346">
    <property type="protein sequence ID" value="KAE8261580.1"/>
    <property type="molecule type" value="Genomic_DNA"/>
</dbReference>
<name>A0A177UGW5_9BASI</name>